<proteinExistence type="predicted"/>
<feature type="compositionally biased region" description="Basic and acidic residues" evidence="1">
    <location>
        <begin position="19"/>
        <end position="33"/>
    </location>
</feature>
<gene>
    <name evidence="2" type="ORF">PGTUg99_007450</name>
</gene>
<sequence length="256" mass="28709">MKAQYSKLSRLDQYSTKPNIDHRLGRPEIREHSQSPGVFQPFPADRMESENTVRMVIDRHQSCFPTSSKKTPDTRTSFGIGEASRLREIESTSIWRSNKHHHSEVRRATMMGSDHLHQAHRKALTIESFRSYYISTPQQSQAVRGLRTPRHFLRTPEGASGSGRGRNANLLVFSDNFGLGMDHCEVLLAPLQHINPARLGMTVIPDFLPTALILSCPNPSLPRDATPAEVDKKNGHQALVRVNIARMTLSTPLTAS</sequence>
<organism evidence="2 3">
    <name type="scientific">Puccinia graminis f. sp. tritici</name>
    <dbReference type="NCBI Taxonomy" id="56615"/>
    <lineage>
        <taxon>Eukaryota</taxon>
        <taxon>Fungi</taxon>
        <taxon>Dikarya</taxon>
        <taxon>Basidiomycota</taxon>
        <taxon>Pucciniomycotina</taxon>
        <taxon>Pucciniomycetes</taxon>
        <taxon>Pucciniales</taxon>
        <taxon>Pucciniaceae</taxon>
        <taxon>Puccinia</taxon>
    </lineage>
</organism>
<evidence type="ECO:0000313" key="2">
    <source>
        <dbReference type="EMBL" id="KAA1105018.1"/>
    </source>
</evidence>
<dbReference type="Proteomes" id="UP000325313">
    <property type="component" value="Unassembled WGS sequence"/>
</dbReference>
<name>A0A5B0PW14_PUCGR</name>
<dbReference type="EMBL" id="VDEP01000313">
    <property type="protein sequence ID" value="KAA1105018.1"/>
    <property type="molecule type" value="Genomic_DNA"/>
</dbReference>
<feature type="region of interest" description="Disordered" evidence="1">
    <location>
        <begin position="1"/>
        <end position="44"/>
    </location>
</feature>
<accession>A0A5B0PW14</accession>
<evidence type="ECO:0000313" key="3">
    <source>
        <dbReference type="Proteomes" id="UP000325313"/>
    </source>
</evidence>
<protein>
    <submittedName>
        <fullName evidence="2">Uncharacterized protein</fullName>
    </submittedName>
</protein>
<evidence type="ECO:0000256" key="1">
    <source>
        <dbReference type="SAM" id="MobiDB-lite"/>
    </source>
</evidence>
<comment type="caution">
    <text evidence="2">The sequence shown here is derived from an EMBL/GenBank/DDBJ whole genome shotgun (WGS) entry which is preliminary data.</text>
</comment>
<dbReference type="AlphaFoldDB" id="A0A5B0PW14"/>
<reference evidence="2 3" key="1">
    <citation type="submission" date="2019-05" db="EMBL/GenBank/DDBJ databases">
        <title>Emergence of the Ug99 lineage of the wheat stem rust pathogen through somatic hybridization.</title>
        <authorList>
            <person name="Li F."/>
            <person name="Upadhyaya N.M."/>
            <person name="Sperschneider J."/>
            <person name="Matny O."/>
            <person name="Nguyen-Phuc H."/>
            <person name="Mago R."/>
            <person name="Raley C."/>
            <person name="Miller M.E."/>
            <person name="Silverstein K.A.T."/>
            <person name="Henningsen E."/>
            <person name="Hirsch C.D."/>
            <person name="Visser B."/>
            <person name="Pretorius Z.A."/>
            <person name="Steffenson B.J."/>
            <person name="Schwessinger B."/>
            <person name="Dodds P.N."/>
            <person name="Figueroa M."/>
        </authorList>
    </citation>
    <scope>NUCLEOTIDE SEQUENCE [LARGE SCALE GENOMIC DNA]</scope>
    <source>
        <strain evidence="2 3">Ug99</strain>
    </source>
</reference>